<feature type="signal peptide" evidence="1">
    <location>
        <begin position="1"/>
        <end position="23"/>
    </location>
</feature>
<reference evidence="2 3" key="2">
    <citation type="journal article" date="2011" name="Stand. Genomic Sci.">
        <title>Complete genome sequence of Leadbetterella byssophila type strain (4M15).</title>
        <authorList>
            <person name="Abt B."/>
            <person name="Teshima H."/>
            <person name="Lucas S."/>
            <person name="Lapidus A."/>
            <person name="Del Rio T.G."/>
            <person name="Nolan M."/>
            <person name="Tice H."/>
            <person name="Cheng J.F."/>
            <person name="Pitluck S."/>
            <person name="Liolios K."/>
            <person name="Pagani I."/>
            <person name="Ivanova N."/>
            <person name="Mavromatis K."/>
            <person name="Pati A."/>
            <person name="Tapia R."/>
            <person name="Han C."/>
            <person name="Goodwin L."/>
            <person name="Chen A."/>
            <person name="Palaniappan K."/>
            <person name="Land M."/>
            <person name="Hauser L."/>
            <person name="Chang Y.J."/>
            <person name="Jeffries C.D."/>
            <person name="Rohde M."/>
            <person name="Goker M."/>
            <person name="Tindall B.J."/>
            <person name="Detter J.C."/>
            <person name="Woyke T."/>
            <person name="Bristow J."/>
            <person name="Eisen J.A."/>
            <person name="Markowitz V."/>
            <person name="Hugenholtz P."/>
            <person name="Klenk H.P."/>
            <person name="Kyrpides N.C."/>
        </authorList>
    </citation>
    <scope>NUCLEOTIDE SEQUENCE [LARGE SCALE GENOMIC DNA]</scope>
    <source>
        <strain evidence="3">DSM 17132 / JCM 16389 / KACC 11308 / NBRC 106382 / 4M15</strain>
    </source>
</reference>
<dbReference type="PROSITE" id="PS51257">
    <property type="entry name" value="PROKAR_LIPOPROTEIN"/>
    <property type="match status" value="1"/>
</dbReference>
<evidence type="ECO:0000313" key="3">
    <source>
        <dbReference type="Proteomes" id="UP000007435"/>
    </source>
</evidence>
<dbReference type="AlphaFoldDB" id="E4RXF3"/>
<keyword evidence="3" id="KW-1185">Reference proteome</keyword>
<name>E4RXF3_LEAB4</name>
<sequence>MKNTRYLLVLILFLSGCSSKTFIDGNNCNSKELLKTIKNATGTVHFDGYSYVIRSSHDNSYDLVDVGFVCNMNDSLRKDGLKLQFDGQYFKYNGKEKPAFAGTTYYYLSISNVTLK</sequence>
<evidence type="ECO:0008006" key="4">
    <source>
        <dbReference type="Google" id="ProtNLM"/>
    </source>
</evidence>
<dbReference type="KEGG" id="lby:Lbys_0527"/>
<feature type="chain" id="PRO_5003187012" description="Lipoprotein" evidence="1">
    <location>
        <begin position="24"/>
        <end position="116"/>
    </location>
</feature>
<dbReference type="EMBL" id="CP002305">
    <property type="protein sequence ID" value="ADQ16298.1"/>
    <property type="molecule type" value="Genomic_DNA"/>
</dbReference>
<gene>
    <name evidence="2" type="ordered locus">Lbys_0527</name>
</gene>
<dbReference type="OrthoDB" id="838623at2"/>
<keyword evidence="1" id="KW-0732">Signal</keyword>
<evidence type="ECO:0000256" key="1">
    <source>
        <dbReference type="SAM" id="SignalP"/>
    </source>
</evidence>
<evidence type="ECO:0000313" key="2">
    <source>
        <dbReference type="EMBL" id="ADQ16298.1"/>
    </source>
</evidence>
<accession>E4RXF3</accession>
<dbReference type="RefSeq" id="WP_013407352.1">
    <property type="nucleotide sequence ID" value="NC_014655.1"/>
</dbReference>
<reference key="1">
    <citation type="submission" date="2010-11" db="EMBL/GenBank/DDBJ databases">
        <title>The complete genome of Leadbetterella byssophila DSM 17132.</title>
        <authorList>
            <consortium name="US DOE Joint Genome Institute (JGI-PGF)"/>
            <person name="Lucas S."/>
            <person name="Copeland A."/>
            <person name="Lapidus A."/>
            <person name="Glavina del Rio T."/>
            <person name="Dalin E."/>
            <person name="Tice H."/>
            <person name="Bruce D."/>
            <person name="Goodwin L."/>
            <person name="Pitluck S."/>
            <person name="Kyrpides N."/>
            <person name="Mavromatis K."/>
            <person name="Ivanova N."/>
            <person name="Teshima H."/>
            <person name="Brettin T."/>
            <person name="Detter J.C."/>
            <person name="Han C."/>
            <person name="Tapia R."/>
            <person name="Land M."/>
            <person name="Hauser L."/>
            <person name="Markowitz V."/>
            <person name="Cheng J.-F."/>
            <person name="Hugenholtz P."/>
            <person name="Woyke T."/>
            <person name="Wu D."/>
            <person name="Tindall B."/>
            <person name="Pomrenke H.G."/>
            <person name="Brambilla E."/>
            <person name="Klenk H.-P."/>
            <person name="Eisen J.A."/>
        </authorList>
    </citation>
    <scope>NUCLEOTIDE SEQUENCE [LARGE SCALE GENOMIC DNA]</scope>
    <source>
        <strain>DSM 17132</strain>
    </source>
</reference>
<proteinExistence type="predicted"/>
<dbReference type="Proteomes" id="UP000007435">
    <property type="component" value="Chromosome"/>
</dbReference>
<protein>
    <recommendedName>
        <fullName evidence="4">Lipoprotein</fullName>
    </recommendedName>
</protein>
<organism evidence="2 3">
    <name type="scientific">Leadbetterella byssophila (strain DSM 17132 / JCM 16389 / KACC 11308 / NBRC 106382 / 4M15)</name>
    <dbReference type="NCBI Taxonomy" id="649349"/>
    <lineage>
        <taxon>Bacteria</taxon>
        <taxon>Pseudomonadati</taxon>
        <taxon>Bacteroidota</taxon>
        <taxon>Cytophagia</taxon>
        <taxon>Cytophagales</taxon>
        <taxon>Leadbetterellaceae</taxon>
        <taxon>Leadbetterella</taxon>
    </lineage>
</organism>
<dbReference type="HOGENOM" id="CLU_2093775_0_0_10"/>